<dbReference type="FunFam" id="1.25.40.10:FF:000090">
    <property type="entry name" value="Pentatricopeptide repeat-containing protein, chloroplastic"/>
    <property type="match status" value="1"/>
</dbReference>
<dbReference type="InterPro" id="IPR046848">
    <property type="entry name" value="E_motif"/>
</dbReference>
<feature type="repeat" description="PPR" evidence="2">
    <location>
        <begin position="167"/>
        <end position="201"/>
    </location>
</feature>
<dbReference type="Pfam" id="PF01535">
    <property type="entry name" value="PPR"/>
    <property type="match status" value="5"/>
</dbReference>
<evidence type="ECO:0000256" key="2">
    <source>
        <dbReference type="PROSITE-ProRule" id="PRU00708"/>
    </source>
</evidence>
<dbReference type="InterPro" id="IPR011990">
    <property type="entry name" value="TPR-like_helical_dom_sf"/>
</dbReference>
<dbReference type="InterPro" id="IPR046960">
    <property type="entry name" value="PPR_At4g14850-like_plant"/>
</dbReference>
<evidence type="ECO:0000313" key="3">
    <source>
        <dbReference type="EMBL" id="KAK1282266.1"/>
    </source>
</evidence>
<organism evidence="3 4">
    <name type="scientific">Acorus calamus</name>
    <name type="common">Sweet flag</name>
    <dbReference type="NCBI Taxonomy" id="4465"/>
    <lineage>
        <taxon>Eukaryota</taxon>
        <taxon>Viridiplantae</taxon>
        <taxon>Streptophyta</taxon>
        <taxon>Embryophyta</taxon>
        <taxon>Tracheophyta</taxon>
        <taxon>Spermatophyta</taxon>
        <taxon>Magnoliopsida</taxon>
        <taxon>Liliopsida</taxon>
        <taxon>Acoraceae</taxon>
        <taxon>Acorus</taxon>
    </lineage>
</organism>
<evidence type="ECO:0000256" key="1">
    <source>
        <dbReference type="ARBA" id="ARBA00022737"/>
    </source>
</evidence>
<sequence>MRNPKSLLSSCIRDPKALSTLHALLTVSGTLSSPSSIADSLSRLIFSYARLPDLPSALLLFDSSPHKPISAWSAIIVSHSRHPHHLLGLYHRMISGPTTPDSPIFSVALKACAASSDLDLGRSIWARAVDSGYKGDAFVGSSAVKMFAELGAVEDARRVFEGMRRRDLVSWTSMVSGLARAGFAVDAVETFRRMRSDGYEGDGVAMLALLRACAAVGDLRLGRSVHGRLLRCNVGGSMEIETSVVDMYVKNGEAHLAVRVFEAMRGRRSAVTWGALISGLAQNGLAADALRRLIEMQRLHGLCPDSAALVGALSACSQTGSLESGKSVHGFMMRRLGLGLKPVSVTALVDMYGKCGSPGSAEAVFCQTGAKDPIMWNAMISAYGAHGLGREALSLFLEMREAGVTPDGVTFSSLLSALSHAGMVEEGLAWFKRMVGEFRVRPDERHSACVVDLLARSGRIEEAKRLVDLMEGEPGTAVWAALLAGCQNSKGSETGLAVARRVFEARPDDVGIYTLVSNVFAKAGRWELVAEARKAVKDSGRRKVPGYSAVEVDGAVHGFVMEDKSHPQFGMIKQVLGRLYQQMRRMDCALEEEFEVLDFGKF</sequence>
<dbReference type="PANTHER" id="PTHR47926">
    <property type="entry name" value="PENTATRICOPEPTIDE REPEAT-CONTAINING PROTEIN"/>
    <property type="match status" value="1"/>
</dbReference>
<dbReference type="AlphaFoldDB" id="A0AAV9C090"/>
<dbReference type="Pfam" id="PF13041">
    <property type="entry name" value="PPR_2"/>
    <property type="match status" value="1"/>
</dbReference>
<evidence type="ECO:0000313" key="4">
    <source>
        <dbReference type="Proteomes" id="UP001180020"/>
    </source>
</evidence>
<dbReference type="GO" id="GO:0009451">
    <property type="term" value="P:RNA modification"/>
    <property type="evidence" value="ECO:0007669"/>
    <property type="project" value="InterPro"/>
</dbReference>
<comment type="caution">
    <text evidence="3">The sequence shown here is derived from an EMBL/GenBank/DDBJ whole genome shotgun (WGS) entry which is preliminary data.</text>
</comment>
<dbReference type="Pfam" id="PF20431">
    <property type="entry name" value="E_motif"/>
    <property type="match status" value="1"/>
</dbReference>
<feature type="repeat" description="PPR" evidence="2">
    <location>
        <begin position="407"/>
        <end position="437"/>
    </location>
</feature>
<keyword evidence="1" id="KW-0677">Repeat</keyword>
<proteinExistence type="predicted"/>
<protein>
    <submittedName>
        <fullName evidence="3">Pentatricopeptide repeat-containing protein</fullName>
    </submittedName>
</protein>
<gene>
    <name evidence="3" type="primary">PCMP-E96</name>
    <name evidence="3" type="ORF">QJS10_CPB22g00679</name>
</gene>
<dbReference type="InterPro" id="IPR002885">
    <property type="entry name" value="PPR_rpt"/>
</dbReference>
<name>A0AAV9C090_ACOCL</name>
<reference evidence="3" key="2">
    <citation type="submission" date="2023-06" db="EMBL/GenBank/DDBJ databases">
        <authorList>
            <person name="Ma L."/>
            <person name="Liu K.-W."/>
            <person name="Li Z."/>
            <person name="Hsiao Y.-Y."/>
            <person name="Qi Y."/>
            <person name="Fu T."/>
            <person name="Tang G."/>
            <person name="Zhang D."/>
            <person name="Sun W.-H."/>
            <person name="Liu D.-K."/>
            <person name="Li Y."/>
            <person name="Chen G.-Z."/>
            <person name="Liu X.-D."/>
            <person name="Liao X.-Y."/>
            <person name="Jiang Y.-T."/>
            <person name="Yu X."/>
            <person name="Hao Y."/>
            <person name="Huang J."/>
            <person name="Zhao X.-W."/>
            <person name="Ke S."/>
            <person name="Chen Y.-Y."/>
            <person name="Wu W.-L."/>
            <person name="Hsu J.-L."/>
            <person name="Lin Y.-F."/>
            <person name="Huang M.-D."/>
            <person name="Li C.-Y."/>
            <person name="Huang L."/>
            <person name="Wang Z.-W."/>
            <person name="Zhao X."/>
            <person name="Zhong W.-Y."/>
            <person name="Peng D.-H."/>
            <person name="Ahmad S."/>
            <person name="Lan S."/>
            <person name="Zhang J.-S."/>
            <person name="Tsai W.-C."/>
            <person name="Van De Peer Y."/>
            <person name="Liu Z.-J."/>
        </authorList>
    </citation>
    <scope>NUCLEOTIDE SEQUENCE</scope>
    <source>
        <strain evidence="3">CP</strain>
        <tissue evidence="3">Leaves</tissue>
    </source>
</reference>
<accession>A0AAV9C090</accession>
<dbReference type="PANTHER" id="PTHR47926:SF405">
    <property type="entry name" value="DYW DOMAIN-CONTAINING PROTEIN"/>
    <property type="match status" value="1"/>
</dbReference>
<dbReference type="FunFam" id="1.25.40.10:FF:000344">
    <property type="entry name" value="Pentatricopeptide repeat-containing protein"/>
    <property type="match status" value="1"/>
</dbReference>
<dbReference type="Gene3D" id="1.25.40.10">
    <property type="entry name" value="Tetratricopeptide repeat domain"/>
    <property type="match status" value="3"/>
</dbReference>
<dbReference type="NCBIfam" id="TIGR00756">
    <property type="entry name" value="PPR"/>
    <property type="match status" value="4"/>
</dbReference>
<dbReference type="GO" id="GO:0003723">
    <property type="term" value="F:RNA binding"/>
    <property type="evidence" value="ECO:0007669"/>
    <property type="project" value="InterPro"/>
</dbReference>
<reference evidence="3" key="1">
    <citation type="journal article" date="2023" name="Nat. Commun.">
        <title>Diploid and tetraploid genomes of Acorus and the evolution of monocots.</title>
        <authorList>
            <person name="Ma L."/>
            <person name="Liu K.W."/>
            <person name="Li Z."/>
            <person name="Hsiao Y.Y."/>
            <person name="Qi Y."/>
            <person name="Fu T."/>
            <person name="Tang G.D."/>
            <person name="Zhang D."/>
            <person name="Sun W.H."/>
            <person name="Liu D.K."/>
            <person name="Li Y."/>
            <person name="Chen G.Z."/>
            <person name="Liu X.D."/>
            <person name="Liao X.Y."/>
            <person name="Jiang Y.T."/>
            <person name="Yu X."/>
            <person name="Hao Y."/>
            <person name="Huang J."/>
            <person name="Zhao X.W."/>
            <person name="Ke S."/>
            <person name="Chen Y.Y."/>
            <person name="Wu W.L."/>
            <person name="Hsu J.L."/>
            <person name="Lin Y.F."/>
            <person name="Huang M.D."/>
            <person name="Li C.Y."/>
            <person name="Huang L."/>
            <person name="Wang Z.W."/>
            <person name="Zhao X."/>
            <person name="Zhong W.Y."/>
            <person name="Peng D.H."/>
            <person name="Ahmad S."/>
            <person name="Lan S."/>
            <person name="Zhang J.S."/>
            <person name="Tsai W.C."/>
            <person name="Van de Peer Y."/>
            <person name="Liu Z.J."/>
        </authorList>
    </citation>
    <scope>NUCLEOTIDE SEQUENCE</scope>
    <source>
        <strain evidence="3">CP</strain>
    </source>
</reference>
<keyword evidence="4" id="KW-1185">Reference proteome</keyword>
<dbReference type="PROSITE" id="PS51375">
    <property type="entry name" value="PPR"/>
    <property type="match status" value="3"/>
</dbReference>
<feature type="repeat" description="PPR" evidence="2">
    <location>
        <begin position="372"/>
        <end position="406"/>
    </location>
</feature>
<dbReference type="EMBL" id="JAUJYO010000022">
    <property type="protein sequence ID" value="KAK1282266.1"/>
    <property type="molecule type" value="Genomic_DNA"/>
</dbReference>
<dbReference type="Proteomes" id="UP001180020">
    <property type="component" value="Unassembled WGS sequence"/>
</dbReference>